<proteinExistence type="predicted"/>
<gene>
    <name evidence="1" type="ORF">SAMN04487909_11174</name>
</gene>
<reference evidence="1 2" key="1">
    <citation type="submission" date="2016-10" db="EMBL/GenBank/DDBJ databases">
        <authorList>
            <person name="de Groot N.N."/>
        </authorList>
    </citation>
    <scope>NUCLEOTIDE SEQUENCE [LARGE SCALE GENOMIC DNA]</scope>
    <source>
        <strain evidence="1 2">DSM 2895</strain>
    </source>
</reference>
<dbReference type="AlphaFoldDB" id="A0A1G8QPA7"/>
<accession>A0A1G8QPA7</accession>
<dbReference type="GeneID" id="42305229"/>
<evidence type="ECO:0000313" key="1">
    <source>
        <dbReference type="EMBL" id="SDJ06491.1"/>
    </source>
</evidence>
<sequence length="171" mass="20354">MQYLYLHRVTQPEKQAVQYVYQFDDHNLSPSNLVIRKLFYCMLDMLQEELTEIEIEYNDAEIVKLVGMEQAVAFLTAMGAREAEQLEYRQEGVLLSRTFTTELTPARLEYFYSLRDLDIVYRLRFLNNEEERIQIYFTKTLSCLLPEVKEEAFLAHLTEQRVPHKVLEENS</sequence>
<organism evidence="1 2">
    <name type="scientific">Aneurinibacillus migulanus</name>
    <name type="common">Bacillus migulanus</name>
    <dbReference type="NCBI Taxonomy" id="47500"/>
    <lineage>
        <taxon>Bacteria</taxon>
        <taxon>Bacillati</taxon>
        <taxon>Bacillota</taxon>
        <taxon>Bacilli</taxon>
        <taxon>Bacillales</taxon>
        <taxon>Paenibacillaceae</taxon>
        <taxon>Aneurinibacillus group</taxon>
        <taxon>Aneurinibacillus</taxon>
    </lineage>
</organism>
<dbReference type="Proteomes" id="UP000182836">
    <property type="component" value="Unassembled WGS sequence"/>
</dbReference>
<name>A0A1G8QPA7_ANEMI</name>
<dbReference type="OrthoDB" id="2476376at2"/>
<protein>
    <submittedName>
        <fullName evidence="1">Uncharacterized protein</fullName>
    </submittedName>
</protein>
<dbReference type="EMBL" id="FNED01000011">
    <property type="protein sequence ID" value="SDJ06491.1"/>
    <property type="molecule type" value="Genomic_DNA"/>
</dbReference>
<dbReference type="RefSeq" id="WP_052812137.1">
    <property type="nucleotide sequence ID" value="NZ_BJOA01000040.1"/>
</dbReference>
<evidence type="ECO:0000313" key="2">
    <source>
        <dbReference type="Proteomes" id="UP000182836"/>
    </source>
</evidence>